<dbReference type="GO" id="GO:0003841">
    <property type="term" value="F:1-acylglycerol-3-phosphate O-acyltransferase activity"/>
    <property type="evidence" value="ECO:0007669"/>
    <property type="project" value="UniProtKB-EC"/>
</dbReference>
<evidence type="ECO:0000256" key="5">
    <source>
        <dbReference type="ARBA" id="ARBA00023315"/>
    </source>
</evidence>
<dbReference type="GO" id="GO:0006654">
    <property type="term" value="P:phosphatidic acid biosynthetic process"/>
    <property type="evidence" value="ECO:0007669"/>
    <property type="project" value="TreeGrafter"/>
</dbReference>
<evidence type="ECO:0000256" key="3">
    <source>
        <dbReference type="ARBA" id="ARBA00022679"/>
    </source>
</evidence>
<evidence type="ECO:0000256" key="6">
    <source>
        <dbReference type="SAM" id="MobiDB-lite"/>
    </source>
</evidence>
<organism evidence="9 11">
    <name type="scientific">Endobacter medicaginis</name>
    <dbReference type="NCBI Taxonomy" id="1181271"/>
    <lineage>
        <taxon>Bacteria</taxon>
        <taxon>Pseudomonadati</taxon>
        <taxon>Pseudomonadota</taxon>
        <taxon>Alphaproteobacteria</taxon>
        <taxon>Acetobacterales</taxon>
        <taxon>Acetobacteraceae</taxon>
        <taxon>Endobacter</taxon>
    </lineage>
</organism>
<keyword evidence="2" id="KW-0444">Lipid biosynthesis</keyword>
<dbReference type="EC" id="2.3.1.51" evidence="9"/>
<feature type="region of interest" description="Disordered" evidence="6">
    <location>
        <begin position="1"/>
        <end position="39"/>
    </location>
</feature>
<evidence type="ECO:0000313" key="12">
    <source>
        <dbReference type="Proteomes" id="UP000565205"/>
    </source>
</evidence>
<evidence type="ECO:0000256" key="4">
    <source>
        <dbReference type="ARBA" id="ARBA00023098"/>
    </source>
</evidence>
<dbReference type="AlphaFoldDB" id="A0A839UZ44"/>
<dbReference type="Proteomes" id="UP000557688">
    <property type="component" value="Unassembled WGS sequence"/>
</dbReference>
<reference evidence="9 11" key="2">
    <citation type="submission" date="2020-08" db="EMBL/GenBank/DDBJ databases">
        <title>Genomic Encyclopedia of Type Strains, Phase III (KMG-III): the genomes of soil and plant-associated and newly described type strains.</title>
        <authorList>
            <person name="Whitman W."/>
        </authorList>
    </citation>
    <scope>NUCLEOTIDE SEQUENCE [LARGE SCALE GENOMIC DNA]</scope>
    <source>
        <strain evidence="9 11">CECT 8088</strain>
    </source>
</reference>
<comment type="caution">
    <text evidence="9">The sequence shown here is derived from an EMBL/GenBank/DDBJ whole genome shotgun (WGS) entry which is preliminary data.</text>
</comment>
<keyword evidence="7" id="KW-1133">Transmembrane helix</keyword>
<feature type="transmembrane region" description="Helical" evidence="7">
    <location>
        <begin position="59"/>
        <end position="78"/>
    </location>
</feature>
<keyword evidence="7" id="KW-0472">Membrane</keyword>
<dbReference type="Pfam" id="PF01553">
    <property type="entry name" value="Acyltransferase"/>
    <property type="match status" value="1"/>
</dbReference>
<proteinExistence type="predicted"/>
<keyword evidence="7" id="KW-0812">Transmembrane</keyword>
<evidence type="ECO:0000313" key="11">
    <source>
        <dbReference type="Proteomes" id="UP000557688"/>
    </source>
</evidence>
<dbReference type="EMBL" id="JACHXV010000001">
    <property type="protein sequence ID" value="MBB3172549.1"/>
    <property type="molecule type" value="Genomic_DNA"/>
</dbReference>
<dbReference type="SMART" id="SM00563">
    <property type="entry name" value="PlsC"/>
    <property type="match status" value="1"/>
</dbReference>
<evidence type="ECO:0000256" key="1">
    <source>
        <dbReference type="ARBA" id="ARBA00005189"/>
    </source>
</evidence>
<keyword evidence="5 9" id="KW-0012">Acyltransferase</keyword>
<evidence type="ECO:0000256" key="2">
    <source>
        <dbReference type="ARBA" id="ARBA00022516"/>
    </source>
</evidence>
<comment type="pathway">
    <text evidence="1">Lipid metabolism.</text>
</comment>
<protein>
    <submittedName>
        <fullName evidence="9">1-acyl-sn-glycerol-3-phosphate acyltransferase</fullName>
        <ecNumber evidence="9">2.3.1.51</ecNumber>
    </submittedName>
</protein>
<feature type="compositionally biased region" description="Low complexity" evidence="6">
    <location>
        <begin position="15"/>
        <end position="29"/>
    </location>
</feature>
<feature type="domain" description="Phospholipid/glycerol acyltransferase" evidence="8">
    <location>
        <begin position="125"/>
        <end position="243"/>
    </location>
</feature>
<gene>
    <name evidence="9" type="ORF">FHR90_000355</name>
    <name evidence="10" type="ORF">HUK83_08785</name>
</gene>
<dbReference type="CDD" id="cd07989">
    <property type="entry name" value="LPLAT_AGPAT-like"/>
    <property type="match status" value="1"/>
</dbReference>
<evidence type="ECO:0000313" key="9">
    <source>
        <dbReference type="EMBL" id="MBB3172549.1"/>
    </source>
</evidence>
<name>A0A839UZ44_9PROT</name>
<keyword evidence="11" id="KW-1185">Reference proteome</keyword>
<dbReference type="Proteomes" id="UP000565205">
    <property type="component" value="Unassembled WGS sequence"/>
</dbReference>
<keyword evidence="3 9" id="KW-0808">Transferase</keyword>
<evidence type="ECO:0000313" key="10">
    <source>
        <dbReference type="EMBL" id="NVN30429.1"/>
    </source>
</evidence>
<evidence type="ECO:0000256" key="7">
    <source>
        <dbReference type="SAM" id="Phobius"/>
    </source>
</evidence>
<dbReference type="EMBL" id="JABXXQ010000151">
    <property type="protein sequence ID" value="NVN30429.1"/>
    <property type="molecule type" value="Genomic_DNA"/>
</dbReference>
<dbReference type="SUPFAM" id="SSF69593">
    <property type="entry name" value="Glycerol-3-phosphate (1)-acyltransferase"/>
    <property type="match status" value="1"/>
</dbReference>
<sequence>MSTSRADPAELAPIPANGAYPPEAGPAGATDDSLAPFANDAPESPLRRLVRRARAIRRLLLIVVWTLVAAAIQSVLLMLPGRAKASFARFYWSVVSLLLGMRIRVIGAPIAGRMHDARAAERRPVVYVSNHSSWLDVPVLGGRLVACFVAKDDVASWPAVSTVARLGRTFFVSRQRANTGRERTEMRQRLSAGDDLILFPEGTSSDGTRVLPFHSSFFAIADCGADAAATGTPLVQPVSIVFDRLGGLPVGHKQRPIFAWYGDMSLAPHVWQLAQHRSMRATILLHPPLDPVDFDSRKSLSRAAYALVADGMAALRQNRMG</sequence>
<keyword evidence="4" id="KW-0443">Lipid metabolism</keyword>
<accession>A0A839UZ44</accession>
<reference evidence="10 12" key="1">
    <citation type="submission" date="2020-06" db="EMBL/GenBank/DDBJ databases">
        <title>Description of novel acetic acid bacteria.</title>
        <authorList>
            <person name="Sombolestani A."/>
        </authorList>
    </citation>
    <scope>NUCLEOTIDE SEQUENCE [LARGE SCALE GENOMIC DNA]</scope>
    <source>
        <strain evidence="10 12">LMG 26838</strain>
    </source>
</reference>
<dbReference type="RefSeq" id="WP_176623958.1">
    <property type="nucleotide sequence ID" value="NZ_JABXXQ010000151.1"/>
</dbReference>
<dbReference type="PANTHER" id="PTHR10434">
    <property type="entry name" value="1-ACYL-SN-GLYCEROL-3-PHOSPHATE ACYLTRANSFERASE"/>
    <property type="match status" value="1"/>
</dbReference>
<evidence type="ECO:0000259" key="8">
    <source>
        <dbReference type="SMART" id="SM00563"/>
    </source>
</evidence>
<dbReference type="InterPro" id="IPR002123">
    <property type="entry name" value="Plipid/glycerol_acylTrfase"/>
</dbReference>
<dbReference type="PANTHER" id="PTHR10434:SF64">
    <property type="entry name" value="1-ACYL-SN-GLYCEROL-3-PHOSPHATE ACYLTRANSFERASE-RELATED"/>
    <property type="match status" value="1"/>
</dbReference>